<evidence type="ECO:0000256" key="3">
    <source>
        <dbReference type="ARBA" id="ARBA00022553"/>
    </source>
</evidence>
<proteinExistence type="predicted"/>
<dbReference type="SMART" id="SM00331">
    <property type="entry name" value="PP2C_SIG"/>
    <property type="match status" value="1"/>
</dbReference>
<dbReference type="EMBL" id="CP002355">
    <property type="protein sequence ID" value="ADR33702.1"/>
    <property type="molecule type" value="Genomic_DNA"/>
</dbReference>
<dbReference type="STRING" id="709032.Sulku_1039"/>
<evidence type="ECO:0000256" key="1">
    <source>
        <dbReference type="ARBA" id="ARBA00001946"/>
    </source>
</evidence>
<keyword evidence="2" id="KW-0145">Chemotaxis</keyword>
<gene>
    <name evidence="7" type="ordered locus">Sulku_1039</name>
</gene>
<dbReference type="GO" id="GO:0097588">
    <property type="term" value="P:archaeal or bacterial-type flagellum-dependent cell motility"/>
    <property type="evidence" value="ECO:0007669"/>
    <property type="project" value="UniProtKB-KW"/>
</dbReference>
<dbReference type="KEGG" id="sku:Sulku_1039"/>
<dbReference type="eggNOG" id="COG0745">
    <property type="taxonomic scope" value="Bacteria"/>
</dbReference>
<dbReference type="Gene3D" id="3.60.40.10">
    <property type="entry name" value="PPM-type phosphatase domain"/>
    <property type="match status" value="1"/>
</dbReference>
<evidence type="ECO:0000256" key="4">
    <source>
        <dbReference type="ARBA" id="ARBA00022779"/>
    </source>
</evidence>
<sequence length="564" mass="65110">MQNTFYNEYLSEMTLLCVENDEFSRVLYASFFDTLVSKVIVVDNEEEGYAQYKKQHIDIIITDHHMPQLDGFELIRKVRADNPSMPIILVTAIDSTDSIIKALKLHVSNFVHKPVDTEELFDAVLTAARIVLSKRYVEAERNKKIKEFQEKERYSAYQERLAFDKELSILRNDFYYQLLESHCRSTDTGVIIPDFIYRPLDILSGDAYSARKIDDYTTFYLLVDGMGKGVSASLSAMLMTAHINYSIDNMLKQGNFDLHNLIDDAIAYIQPILLEDEMISVDFIVMNQYETSMHYAKFAMPPSLLQDNTRKIIKLKSNNPPLNRYQKEFNIMRIDISSIVKFLFCTDGLVENTLKNGQGSYESVIEDDFADAFTQKELKTLFLNRIDKQEDDVTLIFINCFDFGNSTPYHRKFSTSLIAIDEAGDWYESLCTSITDNKSMINNALVVFNELMMNAYEHGNLGIESLEKHRLLEEDRYIETLMSYENECIKQIDITVHVLKNDPSVYIVTQITDEGNGFNTKLLSQIFRNTSRYNGKGVYLSRQSSLGIYYNQTGNSVLFLHKIE</sequence>
<dbReference type="SMART" id="SM00448">
    <property type="entry name" value="REC"/>
    <property type="match status" value="1"/>
</dbReference>
<keyword evidence="4" id="KW-0283">Flagellar rotation</keyword>
<feature type="domain" description="Response regulatory" evidence="6">
    <location>
        <begin position="14"/>
        <end position="128"/>
    </location>
</feature>
<dbReference type="PROSITE" id="PS50110">
    <property type="entry name" value="RESPONSE_REGULATORY"/>
    <property type="match status" value="1"/>
</dbReference>
<dbReference type="InterPro" id="IPR050595">
    <property type="entry name" value="Bact_response_regulator"/>
</dbReference>
<comment type="cofactor">
    <cofactor evidence="1">
        <name>Mg(2+)</name>
        <dbReference type="ChEBI" id="CHEBI:18420"/>
    </cofactor>
</comment>
<evidence type="ECO:0000256" key="2">
    <source>
        <dbReference type="ARBA" id="ARBA00022500"/>
    </source>
</evidence>
<evidence type="ECO:0000256" key="5">
    <source>
        <dbReference type="PROSITE-ProRule" id="PRU00169"/>
    </source>
</evidence>
<feature type="modified residue" description="4-aspartylphosphate" evidence="5">
    <location>
        <position position="63"/>
    </location>
</feature>
<accession>E4U332</accession>
<evidence type="ECO:0000313" key="7">
    <source>
        <dbReference type="EMBL" id="ADR33702.1"/>
    </source>
</evidence>
<reference evidence="7 8" key="1">
    <citation type="journal article" date="2012" name="Stand. Genomic Sci.">
        <title>Complete genome sequence of the sulfur compounds oxidizing chemolithoautotroph Sulfuricurvum kujiense type strain (YK-1(T)).</title>
        <authorList>
            <person name="Han C."/>
            <person name="Kotsyurbenko O."/>
            <person name="Chertkov O."/>
            <person name="Held B."/>
            <person name="Lapidus A."/>
            <person name="Nolan M."/>
            <person name="Lucas S."/>
            <person name="Hammon N."/>
            <person name="Deshpande S."/>
            <person name="Cheng J.F."/>
            <person name="Tapia R."/>
            <person name="Goodwin L.A."/>
            <person name="Pitluck S."/>
            <person name="Liolios K."/>
            <person name="Pagani I."/>
            <person name="Ivanova N."/>
            <person name="Mavromatis K."/>
            <person name="Mikhailova N."/>
            <person name="Pati A."/>
            <person name="Chen A."/>
            <person name="Palaniappan K."/>
            <person name="Land M."/>
            <person name="Hauser L."/>
            <person name="Chang Y.J."/>
            <person name="Jeffries C.D."/>
            <person name="Brambilla E.M."/>
            <person name="Rohde M."/>
            <person name="Spring S."/>
            <person name="Sikorski J."/>
            <person name="Goker M."/>
            <person name="Woyke T."/>
            <person name="Bristow J."/>
            <person name="Eisen J.A."/>
            <person name="Markowitz V."/>
            <person name="Hugenholtz P."/>
            <person name="Kyrpides N.C."/>
            <person name="Klenk H.P."/>
            <person name="Detter J.C."/>
        </authorList>
    </citation>
    <scope>NUCLEOTIDE SEQUENCE [LARGE SCALE GENOMIC DNA]</scope>
    <source>
        <strain evidence="8">ATCC BAA-921 / DSM 16994 / JCM 11577 / YK-1</strain>
    </source>
</reference>
<dbReference type="Gene3D" id="3.40.50.2300">
    <property type="match status" value="1"/>
</dbReference>
<organism evidence="7 8">
    <name type="scientific">Sulfuricurvum kujiense (strain ATCC BAA-921 / DSM 16994 / JCM 11577 / YK-1)</name>
    <dbReference type="NCBI Taxonomy" id="709032"/>
    <lineage>
        <taxon>Bacteria</taxon>
        <taxon>Pseudomonadati</taxon>
        <taxon>Campylobacterota</taxon>
        <taxon>Epsilonproteobacteria</taxon>
        <taxon>Campylobacterales</taxon>
        <taxon>Sulfurimonadaceae</taxon>
        <taxon>Sulfuricurvum</taxon>
    </lineage>
</organism>
<dbReference type="SUPFAM" id="SSF52172">
    <property type="entry name" value="CheY-like"/>
    <property type="match status" value="1"/>
</dbReference>
<dbReference type="eggNOG" id="COG2208">
    <property type="taxonomic scope" value="Bacteria"/>
</dbReference>
<dbReference type="Pfam" id="PF00072">
    <property type="entry name" value="Response_reg"/>
    <property type="match status" value="1"/>
</dbReference>
<protein>
    <submittedName>
        <fullName evidence="7">Response regulator receiver protein</fullName>
    </submittedName>
</protein>
<dbReference type="Pfam" id="PF07228">
    <property type="entry name" value="SpoIIE"/>
    <property type="match status" value="1"/>
</dbReference>
<dbReference type="CDD" id="cd00156">
    <property type="entry name" value="REC"/>
    <property type="match status" value="1"/>
</dbReference>
<dbReference type="GO" id="GO:0006935">
    <property type="term" value="P:chemotaxis"/>
    <property type="evidence" value="ECO:0007669"/>
    <property type="project" value="UniProtKB-KW"/>
</dbReference>
<dbReference type="PANTHER" id="PTHR44591:SF3">
    <property type="entry name" value="RESPONSE REGULATORY DOMAIN-CONTAINING PROTEIN"/>
    <property type="match status" value="1"/>
</dbReference>
<evidence type="ECO:0000313" key="8">
    <source>
        <dbReference type="Proteomes" id="UP000008721"/>
    </source>
</evidence>
<dbReference type="InterPro" id="IPR001932">
    <property type="entry name" value="PPM-type_phosphatase-like_dom"/>
</dbReference>
<dbReference type="InterPro" id="IPR001789">
    <property type="entry name" value="Sig_transdc_resp-reg_receiver"/>
</dbReference>
<keyword evidence="3 5" id="KW-0597">Phosphoprotein</keyword>
<name>E4U332_SULKY</name>
<keyword evidence="8" id="KW-1185">Reference proteome</keyword>
<dbReference type="HOGENOM" id="CLU_035233_0_0_7"/>
<dbReference type="Proteomes" id="UP000008721">
    <property type="component" value="Chromosome"/>
</dbReference>
<dbReference type="GO" id="GO:0000160">
    <property type="term" value="P:phosphorelay signal transduction system"/>
    <property type="evidence" value="ECO:0007669"/>
    <property type="project" value="InterPro"/>
</dbReference>
<dbReference type="AlphaFoldDB" id="E4U332"/>
<dbReference type="PANTHER" id="PTHR44591">
    <property type="entry name" value="STRESS RESPONSE REGULATOR PROTEIN 1"/>
    <property type="match status" value="1"/>
</dbReference>
<evidence type="ECO:0000259" key="6">
    <source>
        <dbReference type="PROSITE" id="PS50110"/>
    </source>
</evidence>
<dbReference type="InterPro" id="IPR011006">
    <property type="entry name" value="CheY-like_superfamily"/>
</dbReference>
<dbReference type="InterPro" id="IPR036457">
    <property type="entry name" value="PPM-type-like_dom_sf"/>
</dbReference>